<keyword evidence="8" id="KW-0407">Ion channel</keyword>
<dbReference type="Pfam" id="PF25372">
    <property type="entry name" value="DUF7885"/>
    <property type="match status" value="1"/>
</dbReference>
<dbReference type="Gene3D" id="3.80.10.10">
    <property type="entry name" value="Ribonuclease Inhibitor"/>
    <property type="match status" value="3"/>
</dbReference>
<dbReference type="PANTHER" id="PTHR45638:SF11">
    <property type="entry name" value="CYCLIC NUCLEOTIDE-GATED CATION CHANNEL SUBUNIT A"/>
    <property type="match status" value="1"/>
</dbReference>
<keyword evidence="6" id="KW-0472">Membrane</keyword>
<evidence type="ECO:0000256" key="6">
    <source>
        <dbReference type="ARBA" id="ARBA00023136"/>
    </source>
</evidence>
<sequence>MMLDVEKDTKWNTQDYTTNLSIPPKLLSSLREHSLFQRTGDEAFLHQLACSMHLRNYSPQDVIIREGEPAKAMFFLLRGSVSVCSADYERVYAILKQGSCFGEIGILYSMPRTATVIANDKCTVAVLMAEDVSTLLPRFPQVEQMLRYEAEERLALLKKSQQQFNSSGGRIKTRKPSFERNVEFFVRTSTYERLRKISFFKDSPEEFLHQISLCVQPRQYMPNVLIIRKGDIGTELFFIIEGTVEVVIPSTTDVVVARLSAGDSFGETTVLLGTPRAANVRTITNLEVYVLNRKDFLDVCQNYPELQQHYKRLAESVLQEYNKRVKVSEESHVMPDKLQALGASLLGYVATFLDFSGLVRLAAVSKKYRCFLQNNKNLLHQVDLSPYNNHMTDAVLMRAVVFAGDRTQDLNLSHCFHLTDEAIKVISETMPNLKSLNINSCWNVTDKGLLHLSSNCPRLTSLDLSNCRKITNKGLTALIQSKAAEGFDGLTYLSLSYCKHLSSLTMSALATYCSGSLEYLNLQRCTGVSTKDFEALSNVNFSALHTVILSDCSFLQDPAIIALVKAAPNLERLSLSFCCSLSDASLEAVTMLKHLVELDASYCCSAVSDTSIYMLLQAHKYAPLSLNIRGCFRVTDQGLKPTLDKEVQLDYLNISQCPNILSQTKRVLADIYVDKISI</sequence>
<dbReference type="RefSeq" id="XP_018295724.1">
    <property type="nucleotide sequence ID" value="XM_018440701.1"/>
</dbReference>
<dbReference type="CDD" id="cd00038">
    <property type="entry name" value="CAP_ED"/>
    <property type="match status" value="2"/>
</dbReference>
<reference evidence="11" key="1">
    <citation type="submission" date="2015-06" db="EMBL/GenBank/DDBJ databases">
        <title>Expansion of signal transduction pathways in fungi by whole-genome duplication.</title>
        <authorList>
            <consortium name="DOE Joint Genome Institute"/>
            <person name="Corrochano L.M."/>
            <person name="Kuo A."/>
            <person name="Marcet-Houben M."/>
            <person name="Polaino S."/>
            <person name="Salamov A."/>
            <person name="Villalobos J.M."/>
            <person name="Alvarez M.I."/>
            <person name="Avalos J."/>
            <person name="Benito E.P."/>
            <person name="Benoit I."/>
            <person name="Burger G."/>
            <person name="Camino L.P."/>
            <person name="Canovas D."/>
            <person name="Cerda-Olmedo E."/>
            <person name="Cheng J.-F."/>
            <person name="Dominguez A."/>
            <person name="Elias M."/>
            <person name="Eslava A.P."/>
            <person name="Glaser F."/>
            <person name="Grimwood J."/>
            <person name="Gutierrez G."/>
            <person name="Heitman J."/>
            <person name="Henrissat B."/>
            <person name="Iturriaga E.A."/>
            <person name="Lang B.F."/>
            <person name="Lavin J.L."/>
            <person name="Lee S."/>
            <person name="Li W."/>
            <person name="Lindquist E."/>
            <person name="Lopez-Garcia S."/>
            <person name="Luque E.M."/>
            <person name="Marcos A.T."/>
            <person name="Martin J."/>
            <person name="McCluskey K."/>
            <person name="Medina H.R."/>
            <person name="Miralles-Duran A."/>
            <person name="Miyazaki A."/>
            <person name="Munoz-Torres E."/>
            <person name="Oguiza J.A."/>
            <person name="Ohm R."/>
            <person name="Olmedo M."/>
            <person name="Orejas M."/>
            <person name="Ortiz-Castellanos L."/>
            <person name="Pisabarro A.G."/>
            <person name="Rodriguez-Romero J."/>
            <person name="Ruiz-Herrera J."/>
            <person name="Ruiz-Vazquez R."/>
            <person name="Sanz C."/>
            <person name="Schackwitz W."/>
            <person name="Schmutz J."/>
            <person name="Shahriari M."/>
            <person name="Shelest E."/>
            <person name="Silva-Franco F."/>
            <person name="Soanes D."/>
            <person name="Syed K."/>
            <person name="Tagua V.G."/>
            <person name="Talbot N.J."/>
            <person name="Thon M."/>
            <person name="De vries R.P."/>
            <person name="Wiebenga A."/>
            <person name="Yadav J.S."/>
            <person name="Braun E.L."/>
            <person name="Baker S."/>
            <person name="Garre V."/>
            <person name="Horwitz B."/>
            <person name="Torres-Martinez S."/>
            <person name="Idnurm A."/>
            <person name="Herrera-Estrella A."/>
            <person name="Gabaldon T."/>
            <person name="Grigoriev I.V."/>
        </authorList>
    </citation>
    <scope>NUCLEOTIDE SEQUENCE [LARGE SCALE GENOMIC DNA]</scope>
    <source>
        <strain evidence="11">NRRL 1555(-)</strain>
    </source>
</reference>
<dbReference type="SUPFAM" id="SSF51206">
    <property type="entry name" value="cAMP-binding domain-like"/>
    <property type="match status" value="2"/>
</dbReference>
<dbReference type="Gene3D" id="2.60.120.10">
    <property type="entry name" value="Jelly Rolls"/>
    <property type="match status" value="2"/>
</dbReference>
<dbReference type="InterPro" id="IPR018488">
    <property type="entry name" value="cNMP-bd_CS"/>
</dbReference>
<dbReference type="GO" id="GO:0005221">
    <property type="term" value="F:intracellularly cyclic nucleotide-activated monoatomic cation channel activity"/>
    <property type="evidence" value="ECO:0007669"/>
    <property type="project" value="InterPro"/>
</dbReference>
<dbReference type="EMBL" id="KV440974">
    <property type="protein sequence ID" value="OAD77684.1"/>
    <property type="molecule type" value="Genomic_DNA"/>
</dbReference>
<name>A0A167PCR7_PHYB8</name>
<gene>
    <name evidence="10" type="ORF">PHYBLDRAFT_60812</name>
</gene>
<dbReference type="InterPro" id="IPR057207">
    <property type="entry name" value="FBXL15_LRR"/>
</dbReference>
<evidence type="ECO:0000256" key="4">
    <source>
        <dbReference type="ARBA" id="ARBA00022989"/>
    </source>
</evidence>
<protein>
    <recommendedName>
        <fullName evidence="9">Cyclic nucleotide-binding domain-containing protein</fullName>
    </recommendedName>
</protein>
<evidence type="ECO:0000256" key="5">
    <source>
        <dbReference type="ARBA" id="ARBA00023065"/>
    </source>
</evidence>
<evidence type="ECO:0000259" key="9">
    <source>
        <dbReference type="PROSITE" id="PS50042"/>
    </source>
</evidence>
<dbReference type="PROSITE" id="PS50042">
    <property type="entry name" value="CNMP_BINDING_3"/>
    <property type="match status" value="2"/>
</dbReference>
<dbReference type="SMART" id="SM00367">
    <property type="entry name" value="LRR_CC"/>
    <property type="match status" value="7"/>
</dbReference>
<keyword evidence="4" id="KW-1133">Transmembrane helix</keyword>
<dbReference type="Pfam" id="PF00027">
    <property type="entry name" value="cNMP_binding"/>
    <property type="match status" value="2"/>
</dbReference>
<keyword evidence="5" id="KW-0406">Ion transport</keyword>
<dbReference type="InterPro" id="IPR006553">
    <property type="entry name" value="Leu-rich_rpt_Cys-con_subtyp"/>
</dbReference>
<evidence type="ECO:0000313" key="11">
    <source>
        <dbReference type="Proteomes" id="UP000077315"/>
    </source>
</evidence>
<evidence type="ECO:0000313" key="10">
    <source>
        <dbReference type="EMBL" id="OAD77684.1"/>
    </source>
</evidence>
<dbReference type="VEuPathDB" id="FungiDB:PHYBLDRAFT_60812"/>
<organism evidence="10 11">
    <name type="scientific">Phycomyces blakesleeanus (strain ATCC 8743b / DSM 1359 / FGSC 10004 / NBRC 33097 / NRRL 1555)</name>
    <dbReference type="NCBI Taxonomy" id="763407"/>
    <lineage>
        <taxon>Eukaryota</taxon>
        <taxon>Fungi</taxon>
        <taxon>Fungi incertae sedis</taxon>
        <taxon>Mucoromycota</taxon>
        <taxon>Mucoromycotina</taxon>
        <taxon>Mucoromycetes</taxon>
        <taxon>Mucorales</taxon>
        <taxon>Phycomycetaceae</taxon>
        <taxon>Phycomyces</taxon>
    </lineage>
</organism>
<proteinExistence type="predicted"/>
<dbReference type="GeneID" id="29001607"/>
<dbReference type="PROSITE" id="PS00888">
    <property type="entry name" value="CNMP_BINDING_1"/>
    <property type="match status" value="2"/>
</dbReference>
<keyword evidence="3" id="KW-0812">Transmembrane</keyword>
<dbReference type="InterPro" id="IPR014710">
    <property type="entry name" value="RmlC-like_jellyroll"/>
</dbReference>
<dbReference type="GO" id="GO:0016020">
    <property type="term" value="C:membrane"/>
    <property type="evidence" value="ECO:0007669"/>
    <property type="project" value="UniProtKB-SubCell"/>
</dbReference>
<feature type="domain" description="Cyclic nucleotide-binding" evidence="9">
    <location>
        <begin position="199"/>
        <end position="299"/>
    </location>
</feature>
<dbReference type="GO" id="GO:0044877">
    <property type="term" value="F:protein-containing complex binding"/>
    <property type="evidence" value="ECO:0007669"/>
    <property type="project" value="TreeGrafter"/>
</dbReference>
<dbReference type="SUPFAM" id="SSF52047">
    <property type="entry name" value="RNI-like"/>
    <property type="match status" value="1"/>
</dbReference>
<dbReference type="AlphaFoldDB" id="A0A167PCR7"/>
<dbReference type="PANTHER" id="PTHR45638">
    <property type="entry name" value="CYCLIC NUCLEOTIDE-GATED CATION CHANNEL SUBUNIT A"/>
    <property type="match status" value="1"/>
</dbReference>
<accession>A0A167PCR7</accession>
<evidence type="ECO:0000256" key="2">
    <source>
        <dbReference type="ARBA" id="ARBA00022448"/>
    </source>
</evidence>
<dbReference type="PROSITE" id="PS00889">
    <property type="entry name" value="CNMP_BINDING_2"/>
    <property type="match status" value="1"/>
</dbReference>
<dbReference type="InterPro" id="IPR000595">
    <property type="entry name" value="cNMP-bd_dom"/>
</dbReference>
<dbReference type="InParanoid" id="A0A167PCR7"/>
<dbReference type="InterPro" id="IPR018490">
    <property type="entry name" value="cNMP-bd_dom_sf"/>
</dbReference>
<feature type="domain" description="Cyclic nucleotide-binding" evidence="9">
    <location>
        <begin position="36"/>
        <end position="153"/>
    </location>
</feature>
<evidence type="ECO:0000256" key="7">
    <source>
        <dbReference type="ARBA" id="ARBA00023286"/>
    </source>
</evidence>
<comment type="subcellular location">
    <subcellularLocation>
        <location evidence="1">Membrane</location>
        <topology evidence="1">Multi-pass membrane protein</topology>
    </subcellularLocation>
</comment>
<keyword evidence="2" id="KW-0813">Transport</keyword>
<dbReference type="OrthoDB" id="421226at2759"/>
<dbReference type="FunFam" id="2.60.120.10:FF:000057">
    <property type="entry name" value="Cyclic nucleotide-binding domain protein"/>
    <property type="match status" value="1"/>
</dbReference>
<dbReference type="STRING" id="763407.A0A167PCR7"/>
<dbReference type="InterPro" id="IPR032675">
    <property type="entry name" value="LRR_dom_sf"/>
</dbReference>
<dbReference type="SMART" id="SM00100">
    <property type="entry name" value="cNMP"/>
    <property type="match status" value="2"/>
</dbReference>
<dbReference type="InterPro" id="IPR050866">
    <property type="entry name" value="CNG_cation_channel"/>
</dbReference>
<keyword evidence="11" id="KW-1185">Reference proteome</keyword>
<dbReference type="Proteomes" id="UP000077315">
    <property type="component" value="Unassembled WGS sequence"/>
</dbReference>
<evidence type="ECO:0000256" key="3">
    <source>
        <dbReference type="ARBA" id="ARBA00022692"/>
    </source>
</evidence>
<evidence type="ECO:0000256" key="8">
    <source>
        <dbReference type="ARBA" id="ARBA00023303"/>
    </source>
</evidence>
<keyword evidence="7" id="KW-1071">Ligand-gated ion channel</keyword>
<evidence type="ECO:0000256" key="1">
    <source>
        <dbReference type="ARBA" id="ARBA00004141"/>
    </source>
</evidence>